<feature type="domain" description="Xaa-Pro dipeptidyl-peptidase C-terminal" evidence="2">
    <location>
        <begin position="171"/>
        <end position="410"/>
    </location>
</feature>
<dbReference type="NCBIfam" id="TIGR00976">
    <property type="entry name" value="CocE_NonD"/>
    <property type="match status" value="1"/>
</dbReference>
<accession>A0A9P9BIB1</accession>
<dbReference type="SUPFAM" id="SSF53474">
    <property type="entry name" value="alpha/beta-Hydrolases"/>
    <property type="match status" value="1"/>
</dbReference>
<dbReference type="OrthoDB" id="416441at2759"/>
<dbReference type="InterPro" id="IPR008979">
    <property type="entry name" value="Galactose-bd-like_sf"/>
</dbReference>
<dbReference type="Pfam" id="PF08530">
    <property type="entry name" value="PepX_C"/>
    <property type="match status" value="1"/>
</dbReference>
<protein>
    <submittedName>
        <fullName evidence="3">Galactose-binding domain-like protein</fullName>
    </submittedName>
</protein>
<dbReference type="Gene3D" id="2.60.120.260">
    <property type="entry name" value="Galactose-binding domain-like"/>
    <property type="match status" value="1"/>
</dbReference>
<dbReference type="EMBL" id="JAGTJQ010000013">
    <property type="protein sequence ID" value="KAH7014223.1"/>
    <property type="molecule type" value="Genomic_DNA"/>
</dbReference>
<dbReference type="RefSeq" id="XP_046005190.1">
    <property type="nucleotide sequence ID" value="XM_046155755.1"/>
</dbReference>
<dbReference type="InterPro" id="IPR013736">
    <property type="entry name" value="Xaa-Pro_dipept_C"/>
</dbReference>
<dbReference type="GO" id="GO:0008239">
    <property type="term" value="F:dipeptidyl-peptidase activity"/>
    <property type="evidence" value="ECO:0007669"/>
    <property type="project" value="InterPro"/>
</dbReference>
<gene>
    <name evidence="3" type="ORF">B0I36DRAFT_338436</name>
</gene>
<dbReference type="InterPro" id="IPR000383">
    <property type="entry name" value="Xaa-Pro-like_dom"/>
</dbReference>
<dbReference type="GeneID" id="70185301"/>
<dbReference type="SMART" id="SM00939">
    <property type="entry name" value="PepX_C"/>
    <property type="match status" value="1"/>
</dbReference>
<dbReference type="InterPro" id="IPR029058">
    <property type="entry name" value="AB_hydrolase_fold"/>
</dbReference>
<dbReference type="SUPFAM" id="SSF49785">
    <property type="entry name" value="Galactose-binding domain-like"/>
    <property type="match status" value="1"/>
</dbReference>
<reference evidence="3" key="1">
    <citation type="journal article" date="2021" name="Nat. Commun.">
        <title>Genetic determinants of endophytism in the Arabidopsis root mycobiome.</title>
        <authorList>
            <person name="Mesny F."/>
            <person name="Miyauchi S."/>
            <person name="Thiergart T."/>
            <person name="Pickel B."/>
            <person name="Atanasova L."/>
            <person name="Karlsson M."/>
            <person name="Huettel B."/>
            <person name="Barry K.W."/>
            <person name="Haridas S."/>
            <person name="Chen C."/>
            <person name="Bauer D."/>
            <person name="Andreopoulos W."/>
            <person name="Pangilinan J."/>
            <person name="LaButti K."/>
            <person name="Riley R."/>
            <person name="Lipzen A."/>
            <person name="Clum A."/>
            <person name="Drula E."/>
            <person name="Henrissat B."/>
            <person name="Kohler A."/>
            <person name="Grigoriev I.V."/>
            <person name="Martin F.M."/>
            <person name="Hacquard S."/>
        </authorList>
    </citation>
    <scope>NUCLEOTIDE SEQUENCE</scope>
    <source>
        <strain evidence="3">MPI-CAGE-CH-0230</strain>
    </source>
</reference>
<evidence type="ECO:0000313" key="3">
    <source>
        <dbReference type="EMBL" id="KAH7014223.1"/>
    </source>
</evidence>
<evidence type="ECO:0000259" key="2">
    <source>
        <dbReference type="SMART" id="SM00939"/>
    </source>
</evidence>
<keyword evidence="4" id="KW-1185">Reference proteome</keyword>
<dbReference type="Proteomes" id="UP000756346">
    <property type="component" value="Unassembled WGS sequence"/>
</dbReference>
<proteinExistence type="predicted"/>
<comment type="caution">
    <text evidence="3">The sequence shown here is derived from an EMBL/GenBank/DDBJ whole genome shotgun (WGS) entry which is preliminary data.</text>
</comment>
<name>A0A9P9BIB1_9PEZI</name>
<dbReference type="AlphaFoldDB" id="A0A9P9BIB1"/>
<keyword evidence="1" id="KW-0378">Hydrolase</keyword>
<dbReference type="Gene3D" id="3.40.50.1820">
    <property type="entry name" value="alpha/beta hydrolase"/>
    <property type="match status" value="1"/>
</dbReference>
<evidence type="ECO:0000313" key="4">
    <source>
        <dbReference type="Proteomes" id="UP000756346"/>
    </source>
</evidence>
<dbReference type="InterPro" id="IPR005674">
    <property type="entry name" value="CocE/Ser_esterase"/>
</dbReference>
<dbReference type="Pfam" id="PF02129">
    <property type="entry name" value="Peptidase_S15"/>
    <property type="match status" value="1"/>
</dbReference>
<evidence type="ECO:0000256" key="1">
    <source>
        <dbReference type="ARBA" id="ARBA00022801"/>
    </source>
</evidence>
<organism evidence="3 4">
    <name type="scientific">Microdochium trichocladiopsis</name>
    <dbReference type="NCBI Taxonomy" id="1682393"/>
    <lineage>
        <taxon>Eukaryota</taxon>
        <taxon>Fungi</taxon>
        <taxon>Dikarya</taxon>
        <taxon>Ascomycota</taxon>
        <taxon>Pezizomycotina</taxon>
        <taxon>Sordariomycetes</taxon>
        <taxon>Xylariomycetidae</taxon>
        <taxon>Xylariales</taxon>
        <taxon>Microdochiaceae</taxon>
        <taxon>Microdochium</taxon>
    </lineage>
</organism>
<sequence>MAQQAAAAADALSELKAMIVLVGPHDWGAFTFGTGAMNPDMVSWVGAMAAMERKETWLPPPFHMSWHRERMARDLSAVSLMDGMRRYIGGELPEWFDGIVTGNVEFPVATDALERIEGTAVLVVAGWADTFIEQCLVQYRRLKERGQVVGLTVGPWGHLSAQGGESKREILQWLDQYLAPKTAVKAKQESRKALVRIFDTGTKQWLETDAWPLENTRTTQWFLSAEGRLEASPPGAAPAETSFEYDPRNPTPNIGSSMLNYQAGKLADDRSLAARSDVIAFTTEPLEQDIRVMGSPVLSLAHSSSHPFADLSVRVCAVEANGTSHNISEAYQRLDKLDRGPETGELLQLTLVECAHTFRKGTRIRVVIAGGSHPKYVRNLGTGEDMVHGVNMESVKHTVHHGGERASSLTLPVDV</sequence>